<evidence type="ECO:0000256" key="4">
    <source>
        <dbReference type="ARBA" id="ARBA00022840"/>
    </source>
</evidence>
<dbReference type="PANTHER" id="PTHR43605:SF10">
    <property type="entry name" value="ACYL-COA SYNTHETASE MEDIUM CHAIN FAMILY MEMBER 3"/>
    <property type="match status" value="1"/>
</dbReference>
<dbReference type="Gene3D" id="3.40.50.12780">
    <property type="entry name" value="N-terminal domain of ligase-like"/>
    <property type="match status" value="1"/>
</dbReference>
<organism evidence="7 8">
    <name type="scientific">Marinibaculum pumilum</name>
    <dbReference type="NCBI Taxonomy" id="1766165"/>
    <lineage>
        <taxon>Bacteria</taxon>
        <taxon>Pseudomonadati</taxon>
        <taxon>Pseudomonadota</taxon>
        <taxon>Alphaproteobacteria</taxon>
        <taxon>Rhodospirillales</taxon>
        <taxon>Rhodospirillaceae</taxon>
        <taxon>Marinibaculum</taxon>
    </lineage>
</organism>
<dbReference type="Pfam" id="PF00501">
    <property type="entry name" value="AMP-binding"/>
    <property type="match status" value="1"/>
</dbReference>
<proteinExistence type="inferred from homology"/>
<dbReference type="InterPro" id="IPR025110">
    <property type="entry name" value="AMP-bd_C"/>
</dbReference>
<keyword evidence="8" id="KW-1185">Reference proteome</keyword>
<dbReference type="PROSITE" id="PS00455">
    <property type="entry name" value="AMP_BINDING"/>
    <property type="match status" value="1"/>
</dbReference>
<comment type="similarity">
    <text evidence="1">Belongs to the ATP-dependent AMP-binding enzyme family.</text>
</comment>
<name>A0ABV7LB30_9PROT</name>
<dbReference type="SUPFAM" id="SSF56801">
    <property type="entry name" value="Acetyl-CoA synthetase-like"/>
    <property type="match status" value="1"/>
</dbReference>
<evidence type="ECO:0000256" key="1">
    <source>
        <dbReference type="ARBA" id="ARBA00006432"/>
    </source>
</evidence>
<keyword evidence="2" id="KW-0436">Ligase</keyword>
<dbReference type="EMBL" id="JBHRTR010000054">
    <property type="protein sequence ID" value="MFC3231437.1"/>
    <property type="molecule type" value="Genomic_DNA"/>
</dbReference>
<dbReference type="Proteomes" id="UP001595528">
    <property type="component" value="Unassembled WGS sequence"/>
</dbReference>
<dbReference type="InterPro" id="IPR042099">
    <property type="entry name" value="ANL_N_sf"/>
</dbReference>
<dbReference type="Pfam" id="PF13193">
    <property type="entry name" value="AMP-binding_C"/>
    <property type="match status" value="1"/>
</dbReference>
<evidence type="ECO:0000313" key="8">
    <source>
        <dbReference type="Proteomes" id="UP001595528"/>
    </source>
</evidence>
<evidence type="ECO:0000256" key="3">
    <source>
        <dbReference type="ARBA" id="ARBA00022741"/>
    </source>
</evidence>
<dbReference type="RefSeq" id="WP_379906914.1">
    <property type="nucleotide sequence ID" value="NZ_JBHRTR010000054.1"/>
</dbReference>
<dbReference type="PANTHER" id="PTHR43605">
    <property type="entry name" value="ACYL-COENZYME A SYNTHETASE"/>
    <property type="match status" value="1"/>
</dbReference>
<protein>
    <submittedName>
        <fullName evidence="7">AMP-binding protein</fullName>
    </submittedName>
</protein>
<gene>
    <name evidence="7" type="ORF">ACFOGJ_29585</name>
</gene>
<sequence>MLPRTHDYDRLRRDFAWSVPERFNIGVAVCDRHARGDGRPALLHITDSGAARSYSFDEMRRLTNRFANALVAGGLSRGDRIGVFLPQSPETAIAHVAAFKAGMVSIPLFTLFGEDALEYRLGNSGAKALVTDLAGAEKIAAVRDRLPELRHVFVIGEDAGSRDNTLFDRALEAASDSFEPVDTAAEDPAVLMYTSGTTGDPKGALHAHRVLLGHVPAMEVLFDFLPQPDDLVWTPADWAWIAGLFDIFLTSWYCGVPVLARRPPKFDPEDTLHLMRSHRVSNAFLPPTALKMIRSAGLGGGPRLRTMFTGGEALDAALLDWVRETFGTDLHEAYGQTECNVVVGSNTRMFPTRPGSMGRAVPGHDVRIIDEAGQELPCGTTGFIGVRAPNPVMMLRYWNNPDATEAKYCGGFLNTGDLGQQDEDGYLWFVSRSDDIINSGGYRIGPGEIEQCLMRHPAIAMAAVVGIPDPVRTEAIKAWLVLNPGYAESESFSAEIRDFVRRKLAAHEYPRHIAVTDSLPMSMTGKIRRSELRARG</sequence>
<evidence type="ECO:0000259" key="6">
    <source>
        <dbReference type="Pfam" id="PF13193"/>
    </source>
</evidence>
<dbReference type="InterPro" id="IPR020845">
    <property type="entry name" value="AMP-binding_CS"/>
</dbReference>
<feature type="domain" description="AMP-dependent synthetase/ligase" evidence="5">
    <location>
        <begin position="38"/>
        <end position="398"/>
    </location>
</feature>
<evidence type="ECO:0000313" key="7">
    <source>
        <dbReference type="EMBL" id="MFC3231437.1"/>
    </source>
</evidence>
<keyword evidence="4" id="KW-0067">ATP-binding</keyword>
<evidence type="ECO:0000256" key="2">
    <source>
        <dbReference type="ARBA" id="ARBA00022598"/>
    </source>
</evidence>
<dbReference type="InterPro" id="IPR051087">
    <property type="entry name" value="Mitochondrial_ACSM"/>
</dbReference>
<dbReference type="InterPro" id="IPR045851">
    <property type="entry name" value="AMP-bd_C_sf"/>
</dbReference>
<dbReference type="InterPro" id="IPR000873">
    <property type="entry name" value="AMP-dep_synth/lig_dom"/>
</dbReference>
<reference evidence="8" key="1">
    <citation type="journal article" date="2019" name="Int. J. Syst. Evol. Microbiol.">
        <title>The Global Catalogue of Microorganisms (GCM) 10K type strain sequencing project: providing services to taxonomists for standard genome sequencing and annotation.</title>
        <authorList>
            <consortium name="The Broad Institute Genomics Platform"/>
            <consortium name="The Broad Institute Genome Sequencing Center for Infectious Disease"/>
            <person name="Wu L."/>
            <person name="Ma J."/>
        </authorList>
    </citation>
    <scope>NUCLEOTIDE SEQUENCE [LARGE SCALE GENOMIC DNA]</scope>
    <source>
        <strain evidence="8">KCTC 42964</strain>
    </source>
</reference>
<keyword evidence="3" id="KW-0547">Nucleotide-binding</keyword>
<feature type="domain" description="AMP-binding enzyme C-terminal" evidence="6">
    <location>
        <begin position="448"/>
        <end position="526"/>
    </location>
</feature>
<comment type="caution">
    <text evidence="7">The sequence shown here is derived from an EMBL/GenBank/DDBJ whole genome shotgun (WGS) entry which is preliminary data.</text>
</comment>
<dbReference type="Gene3D" id="3.30.300.30">
    <property type="match status" value="1"/>
</dbReference>
<accession>A0ABV7LB30</accession>
<evidence type="ECO:0000259" key="5">
    <source>
        <dbReference type="Pfam" id="PF00501"/>
    </source>
</evidence>